<feature type="domain" description="F-box" evidence="2">
    <location>
        <begin position="48"/>
        <end position="95"/>
    </location>
</feature>
<gene>
    <name evidence="3" type="ORF">RchiOBHm_Chr1g0380481</name>
</gene>
<dbReference type="PANTHER" id="PTHR35546:SF130">
    <property type="entry name" value="EXPRESSED PROTEIN"/>
    <property type="match status" value="1"/>
</dbReference>
<dbReference type="InterPro" id="IPR055290">
    <property type="entry name" value="At3g26010-like"/>
</dbReference>
<dbReference type="Gene3D" id="1.20.1280.50">
    <property type="match status" value="1"/>
</dbReference>
<dbReference type="PROSITE" id="PS50181">
    <property type="entry name" value="FBOX"/>
    <property type="match status" value="1"/>
</dbReference>
<reference evidence="3 4" key="1">
    <citation type="journal article" date="2018" name="Nat. Genet.">
        <title>The Rosa genome provides new insights in the design of modern roses.</title>
        <authorList>
            <person name="Bendahmane M."/>
        </authorList>
    </citation>
    <scope>NUCLEOTIDE SEQUENCE [LARGE SCALE GENOMIC DNA]</scope>
    <source>
        <strain evidence="4">cv. Old Blush</strain>
    </source>
</reference>
<dbReference type="InterPro" id="IPR036047">
    <property type="entry name" value="F-box-like_dom_sf"/>
</dbReference>
<dbReference type="AlphaFoldDB" id="A0A2P6SNW5"/>
<dbReference type="Proteomes" id="UP000238479">
    <property type="component" value="Chromosome 1"/>
</dbReference>
<feature type="region of interest" description="Disordered" evidence="1">
    <location>
        <begin position="1"/>
        <end position="45"/>
    </location>
</feature>
<accession>A0A2P6SNW5</accession>
<evidence type="ECO:0000256" key="1">
    <source>
        <dbReference type="SAM" id="MobiDB-lite"/>
    </source>
</evidence>
<dbReference type="Gramene" id="PRQ60375">
    <property type="protein sequence ID" value="PRQ60375"/>
    <property type="gene ID" value="RchiOBHm_Chr1g0380481"/>
</dbReference>
<keyword evidence="4" id="KW-1185">Reference proteome</keyword>
<evidence type="ECO:0000313" key="3">
    <source>
        <dbReference type="EMBL" id="PRQ60375.1"/>
    </source>
</evidence>
<comment type="caution">
    <text evidence="3">The sequence shown here is derived from an EMBL/GenBank/DDBJ whole genome shotgun (WGS) entry which is preliminary data.</text>
</comment>
<feature type="compositionally biased region" description="Polar residues" evidence="1">
    <location>
        <begin position="12"/>
        <end position="22"/>
    </location>
</feature>
<protein>
    <submittedName>
        <fullName evidence="3">Putative F-box domain-containing protein</fullName>
    </submittedName>
</protein>
<organism evidence="3 4">
    <name type="scientific">Rosa chinensis</name>
    <name type="common">China rose</name>
    <dbReference type="NCBI Taxonomy" id="74649"/>
    <lineage>
        <taxon>Eukaryota</taxon>
        <taxon>Viridiplantae</taxon>
        <taxon>Streptophyta</taxon>
        <taxon>Embryophyta</taxon>
        <taxon>Tracheophyta</taxon>
        <taxon>Spermatophyta</taxon>
        <taxon>Magnoliopsida</taxon>
        <taxon>eudicotyledons</taxon>
        <taxon>Gunneridae</taxon>
        <taxon>Pentapetalae</taxon>
        <taxon>rosids</taxon>
        <taxon>fabids</taxon>
        <taxon>Rosales</taxon>
        <taxon>Rosaceae</taxon>
        <taxon>Rosoideae</taxon>
        <taxon>Rosoideae incertae sedis</taxon>
        <taxon>Rosa</taxon>
    </lineage>
</organism>
<proteinExistence type="predicted"/>
<dbReference type="PANTHER" id="PTHR35546">
    <property type="entry name" value="F-BOX PROTEIN INTERACTION DOMAIN PROTEIN-RELATED"/>
    <property type="match status" value="1"/>
</dbReference>
<sequence>MRGGATNRKRSCTNTFPSSASGHHSKRLKTSSAASTRRRASSKSKFTDTTIDDLPDVVLVDILCRLPCYDYVCEYKCVSKRWSNLMSDPYFIGRFLLRRQSEHMQTPPIPLLTLVNQKGESFPTTMSSSSPSFLTRVFKRLMSSFSLKKQPIVVGTYNDLVLCCATEYFQRDYFICNPYTTQWVALPPTSRVLRQVPVGFICDPYCTFYKKGKDDVHHQNEQTSKRSSSSTTSTIIDDGHGQLVNINAGFRCKVVRILPFDDTFEYDTSSEFKIEIFSFEIGEWRESIISFPHKFCYDQINPDFHWACNGMLYWSGYLDFVIGLNPFVINFGHKNSTSSKTSNHSGDDHYECCFMTIVKDPANYRYNTECLFARGGCLQRMCGLSRTMYSSILCWVSESKKEEDDRIVANRAWSREFNTRRHRPQVVGLIGFDPNDENVFYYSVNGKIFEHNILTRMKSRRKMAPGESINNYCFFPLTVFPWWPTPVPRMPEQLAS</sequence>
<evidence type="ECO:0000313" key="4">
    <source>
        <dbReference type="Proteomes" id="UP000238479"/>
    </source>
</evidence>
<dbReference type="EMBL" id="PDCK01000039">
    <property type="protein sequence ID" value="PRQ60375.1"/>
    <property type="molecule type" value="Genomic_DNA"/>
</dbReference>
<dbReference type="Pfam" id="PF00646">
    <property type="entry name" value="F-box"/>
    <property type="match status" value="1"/>
</dbReference>
<name>A0A2P6SNW5_ROSCH</name>
<evidence type="ECO:0000259" key="2">
    <source>
        <dbReference type="PROSITE" id="PS50181"/>
    </source>
</evidence>
<dbReference type="InterPro" id="IPR001810">
    <property type="entry name" value="F-box_dom"/>
</dbReference>
<dbReference type="SUPFAM" id="SSF81383">
    <property type="entry name" value="F-box domain"/>
    <property type="match status" value="1"/>
</dbReference>
<dbReference type="STRING" id="74649.A0A2P6SNW5"/>